<dbReference type="EMBL" id="JAYDYQ010001087">
    <property type="protein sequence ID" value="KAK4492411.1"/>
    <property type="molecule type" value="Genomic_DNA"/>
</dbReference>
<keyword evidence="2" id="KW-1185">Reference proteome</keyword>
<organism evidence="1 2">
    <name type="scientific">Penstemon davidsonii</name>
    <dbReference type="NCBI Taxonomy" id="160366"/>
    <lineage>
        <taxon>Eukaryota</taxon>
        <taxon>Viridiplantae</taxon>
        <taxon>Streptophyta</taxon>
        <taxon>Embryophyta</taxon>
        <taxon>Tracheophyta</taxon>
        <taxon>Spermatophyta</taxon>
        <taxon>Magnoliopsida</taxon>
        <taxon>eudicotyledons</taxon>
        <taxon>Gunneridae</taxon>
        <taxon>Pentapetalae</taxon>
        <taxon>asterids</taxon>
        <taxon>lamiids</taxon>
        <taxon>Lamiales</taxon>
        <taxon>Plantaginaceae</taxon>
        <taxon>Cheloneae</taxon>
        <taxon>Penstemon</taxon>
    </lineage>
</organism>
<gene>
    <name evidence="1" type="ORF">RD792_003216</name>
</gene>
<dbReference type="InterPro" id="IPR042316">
    <property type="entry name" value="IRKI-like"/>
</dbReference>
<proteinExistence type="predicted"/>
<name>A0ABR0DTW4_9LAMI</name>
<dbReference type="Proteomes" id="UP001291926">
    <property type="component" value="Unassembled WGS sequence"/>
</dbReference>
<reference evidence="1 2" key="1">
    <citation type="journal article" date="2023" name="bioRxiv">
        <title>Genome report: Whole genome sequence and annotation of Penstemon davidsonii.</title>
        <authorList>
            <person name="Ostevik K.L."/>
            <person name="Alabady M."/>
            <person name="Zhang M."/>
            <person name="Rausher M.D."/>
        </authorList>
    </citation>
    <scope>NUCLEOTIDE SEQUENCE [LARGE SCALE GENOMIC DNA]</scope>
    <source>
        <strain evidence="1">DNT005</strain>
        <tissue evidence="1">Whole leaf</tissue>
    </source>
</reference>
<sequence>MVSIETLKKELVKAHESRNLALNEVSEMKSTLTLGWTRPWLEELLEAFFVAAKCIWLLHLLAFSFNPVLGILRVDEKH</sequence>
<dbReference type="PANTHER" id="PTHR31029:SF3">
    <property type="entry name" value="IRK-INTERACTING PROTEIN"/>
    <property type="match status" value="1"/>
</dbReference>
<protein>
    <submittedName>
        <fullName evidence="1">Uncharacterized protein</fullName>
    </submittedName>
</protein>
<evidence type="ECO:0000313" key="2">
    <source>
        <dbReference type="Proteomes" id="UP001291926"/>
    </source>
</evidence>
<dbReference type="PANTHER" id="PTHR31029">
    <property type="entry name" value="CYCLIN-DEPENDENT KINASE-LIKE PROTEIN"/>
    <property type="match status" value="1"/>
</dbReference>
<evidence type="ECO:0000313" key="1">
    <source>
        <dbReference type="EMBL" id="KAK4492411.1"/>
    </source>
</evidence>
<accession>A0ABR0DTW4</accession>
<comment type="caution">
    <text evidence="1">The sequence shown here is derived from an EMBL/GenBank/DDBJ whole genome shotgun (WGS) entry which is preliminary data.</text>
</comment>